<evidence type="ECO:0000313" key="1">
    <source>
        <dbReference type="Proteomes" id="UP000887581"/>
    </source>
</evidence>
<evidence type="ECO:0000313" key="2">
    <source>
        <dbReference type="WBParaSite" id="sdigi.contig68.g3493.t1"/>
    </source>
</evidence>
<organism evidence="1 2">
    <name type="scientific">Setaria digitata</name>
    <dbReference type="NCBI Taxonomy" id="48799"/>
    <lineage>
        <taxon>Eukaryota</taxon>
        <taxon>Metazoa</taxon>
        <taxon>Ecdysozoa</taxon>
        <taxon>Nematoda</taxon>
        <taxon>Chromadorea</taxon>
        <taxon>Rhabditida</taxon>
        <taxon>Spirurina</taxon>
        <taxon>Spiruromorpha</taxon>
        <taxon>Filarioidea</taxon>
        <taxon>Setariidae</taxon>
        <taxon>Setaria</taxon>
    </lineage>
</organism>
<dbReference type="WBParaSite" id="sdigi.contig68.g3493.t1">
    <property type="protein sequence ID" value="sdigi.contig68.g3493.t1"/>
    <property type="gene ID" value="sdigi.contig68.g3493"/>
</dbReference>
<proteinExistence type="predicted"/>
<protein>
    <submittedName>
        <fullName evidence="2">Uncharacterized protein</fullName>
    </submittedName>
</protein>
<dbReference type="Proteomes" id="UP000887581">
    <property type="component" value="Unplaced"/>
</dbReference>
<name>A0A915Q6B1_9BILA</name>
<dbReference type="AlphaFoldDB" id="A0A915Q6B1"/>
<reference evidence="2" key="1">
    <citation type="submission" date="2022-11" db="UniProtKB">
        <authorList>
            <consortium name="WormBaseParasite"/>
        </authorList>
    </citation>
    <scope>IDENTIFICATION</scope>
</reference>
<keyword evidence="1" id="KW-1185">Reference proteome</keyword>
<accession>A0A915Q6B1</accession>
<sequence length="123" mass="13860">MYMESFGKVEDAWMNLGGPGYRLQTCSRLATEWFDSTFWVYLVADDSCSDAGFLCWGHPRTLATVSCCGERGRKVTSRSSIKHPIRLIENNMCFTFAGVQLNASNTAPVRHFPPDDVPFHENC</sequence>